<evidence type="ECO:0000256" key="1">
    <source>
        <dbReference type="SAM" id="MobiDB-lite"/>
    </source>
</evidence>
<protein>
    <submittedName>
        <fullName evidence="3">Uncharacterized protein</fullName>
    </submittedName>
</protein>
<dbReference type="AlphaFoldDB" id="A0A9D2D7G7"/>
<organism evidence="3 4">
    <name type="scientific">Candidatus Borkfalkia avicola</name>
    <dbReference type="NCBI Taxonomy" id="2838503"/>
    <lineage>
        <taxon>Bacteria</taxon>
        <taxon>Bacillati</taxon>
        <taxon>Bacillota</taxon>
        <taxon>Clostridia</taxon>
        <taxon>Christensenellales</taxon>
        <taxon>Christensenellaceae</taxon>
        <taxon>Candidatus Borkfalkia</taxon>
    </lineage>
</organism>
<gene>
    <name evidence="3" type="ORF">H9726_06005</name>
</gene>
<dbReference type="EMBL" id="DXCF01000031">
    <property type="protein sequence ID" value="HIZ10022.1"/>
    <property type="molecule type" value="Genomic_DNA"/>
</dbReference>
<feature type="transmembrane region" description="Helical" evidence="2">
    <location>
        <begin position="57"/>
        <end position="80"/>
    </location>
</feature>
<keyword evidence="2" id="KW-0472">Membrane</keyword>
<evidence type="ECO:0000256" key="2">
    <source>
        <dbReference type="SAM" id="Phobius"/>
    </source>
</evidence>
<keyword evidence="2" id="KW-0812">Transmembrane</keyword>
<reference evidence="3" key="1">
    <citation type="journal article" date="2021" name="PeerJ">
        <title>Extensive microbial diversity within the chicken gut microbiome revealed by metagenomics and culture.</title>
        <authorList>
            <person name="Gilroy R."/>
            <person name="Ravi A."/>
            <person name="Getino M."/>
            <person name="Pursley I."/>
            <person name="Horton D.L."/>
            <person name="Alikhan N.F."/>
            <person name="Baker D."/>
            <person name="Gharbi K."/>
            <person name="Hall N."/>
            <person name="Watson M."/>
            <person name="Adriaenssens E.M."/>
            <person name="Foster-Nyarko E."/>
            <person name="Jarju S."/>
            <person name="Secka A."/>
            <person name="Antonio M."/>
            <person name="Oren A."/>
            <person name="Chaudhuri R.R."/>
            <person name="La Ragione R."/>
            <person name="Hildebrand F."/>
            <person name="Pallen M.J."/>
        </authorList>
    </citation>
    <scope>NUCLEOTIDE SEQUENCE</scope>
    <source>
        <strain evidence="3">CHK192-19661</strain>
    </source>
</reference>
<sequence>MSKKKKKKQKVVYYDDNSTIADMSNVPRAGQKKPSGDPPPRSTFKEKWKTYISAVKMMLLPMCVVLFVLAVLFLILMLLAN</sequence>
<proteinExistence type="predicted"/>
<evidence type="ECO:0000313" key="3">
    <source>
        <dbReference type="EMBL" id="HIZ10022.1"/>
    </source>
</evidence>
<evidence type="ECO:0000313" key="4">
    <source>
        <dbReference type="Proteomes" id="UP000824025"/>
    </source>
</evidence>
<name>A0A9D2D7G7_9FIRM</name>
<comment type="caution">
    <text evidence="3">The sequence shown here is derived from an EMBL/GenBank/DDBJ whole genome shotgun (WGS) entry which is preliminary data.</text>
</comment>
<dbReference type="Proteomes" id="UP000824025">
    <property type="component" value="Unassembled WGS sequence"/>
</dbReference>
<accession>A0A9D2D7G7</accession>
<keyword evidence="2" id="KW-1133">Transmembrane helix</keyword>
<feature type="region of interest" description="Disordered" evidence="1">
    <location>
        <begin position="18"/>
        <end position="44"/>
    </location>
</feature>
<reference evidence="3" key="2">
    <citation type="submission" date="2021-04" db="EMBL/GenBank/DDBJ databases">
        <authorList>
            <person name="Gilroy R."/>
        </authorList>
    </citation>
    <scope>NUCLEOTIDE SEQUENCE</scope>
    <source>
        <strain evidence="3">CHK192-19661</strain>
    </source>
</reference>